<dbReference type="Pfam" id="PF22230">
    <property type="entry name" value="Csx1_CARF"/>
    <property type="match status" value="1"/>
</dbReference>
<evidence type="ECO:0000259" key="1">
    <source>
        <dbReference type="Pfam" id="PF22230"/>
    </source>
</evidence>
<accession>C6HZN8</accession>
<evidence type="ECO:0000313" key="3">
    <source>
        <dbReference type="Proteomes" id="UP000009374"/>
    </source>
</evidence>
<gene>
    <name evidence="2" type="ORF">UBAL3_95450046</name>
</gene>
<evidence type="ECO:0000313" key="2">
    <source>
        <dbReference type="EMBL" id="EES51826.1"/>
    </source>
</evidence>
<dbReference type="Proteomes" id="UP000009374">
    <property type="component" value="Unassembled WGS sequence"/>
</dbReference>
<dbReference type="InterPro" id="IPR011742">
    <property type="entry name" value="CRISPR-assoc_prot_TM1812"/>
</dbReference>
<dbReference type="NCBIfam" id="TIGR02549">
    <property type="entry name" value="CRISPR_DxTHG"/>
    <property type="match status" value="1"/>
</dbReference>
<dbReference type="NCBIfam" id="TIGR02221">
    <property type="entry name" value="cas_TM1812"/>
    <property type="match status" value="1"/>
</dbReference>
<dbReference type="SUPFAM" id="SSF160980">
    <property type="entry name" value="SSO1389-like"/>
    <property type="match status" value="1"/>
</dbReference>
<feature type="domain" description="CRISPR system endoribonuclease Csx1 CARF" evidence="1">
    <location>
        <begin position="31"/>
        <end position="179"/>
    </location>
</feature>
<dbReference type="InterPro" id="IPR053857">
    <property type="entry name" value="Csx1_CARF"/>
</dbReference>
<protein>
    <submittedName>
        <fullName evidence="2">CRISPR-associated protein DxTHG motif</fullName>
    </submittedName>
</protein>
<dbReference type="EMBL" id="GG693884">
    <property type="protein sequence ID" value="EES51826.1"/>
    <property type="molecule type" value="Genomic_DNA"/>
</dbReference>
<dbReference type="InterPro" id="IPR013383">
    <property type="entry name" value="CRISPR-assoc_prot_DxTHG_CS"/>
</dbReference>
<sequence>MEKIIKVLLTFLGSANKNRVPDKKEPFQQNSAYKKTVYSFQGKTMETPYVGVALSDFIRPDRTIVLGSSSSMWDDLLEYFKNAGEEEVRLELIESREKESVSDALLARIAPLLAGPFQNPPILRVVPHDASPKAQVEILHIMQQAVAKAAEEAGAEKVQLHIDITHSFRYYPLLAQQGAFLLEYSASPCVILKGLYYGAFEMPREKESPTPILLLDGVMKIQEWIDALARFDSNGDYAVFSSLLKNANIQQVNLLEEAAYFERMFNAQDSSARLRSFMPCLDVPLVDRILPLFLPELRRRCGWAQREHLHEKQRDLGDFYQRVGDYARAVIFFYESAISWECKKKGENPLDFIDRDSAKERLNASGEGKFLMMGQLRNAIAHGTPPNRSDAKTIMKDREALKRTLREFRQSFLSL</sequence>
<reference evidence="2 3" key="1">
    <citation type="journal article" date="2009" name="Appl. Environ. Microbiol.">
        <title>Community genomic and proteomic analyses of chemoautotrophic iron-oxidizing "Leptospirillum rubarum" (Group II) and "Leptospirillum ferrodiazotrophum" (Group III) bacteria in acid mine drainage biofilms.</title>
        <authorList>
            <person name="Goltsman D.S."/>
            <person name="Denef V.J."/>
            <person name="Singer S.W."/>
            <person name="VerBerkmoes N.C."/>
            <person name="Lefsrud M."/>
            <person name="Mueller R.S."/>
            <person name="Dick G.J."/>
            <person name="Sun C.L."/>
            <person name="Wheeler K.E."/>
            <person name="Zemla A."/>
            <person name="Baker B.J."/>
            <person name="Hauser L."/>
            <person name="Land M."/>
            <person name="Shah M.B."/>
            <person name="Thelen M.P."/>
            <person name="Hettich R.L."/>
            <person name="Banfield J.F."/>
        </authorList>
    </citation>
    <scope>NUCLEOTIDE SEQUENCE [LARGE SCALE GENOMIC DNA]</scope>
</reference>
<keyword evidence="3" id="KW-1185">Reference proteome</keyword>
<dbReference type="Gene3D" id="3.40.50.10640">
    <property type="entry name" value="SSO1389-like"/>
    <property type="match status" value="1"/>
</dbReference>
<organism evidence="2 3">
    <name type="scientific">Leptospirillum ferrodiazotrophum</name>
    <dbReference type="NCBI Taxonomy" id="412449"/>
    <lineage>
        <taxon>Bacteria</taxon>
        <taxon>Pseudomonadati</taxon>
        <taxon>Nitrospirota</taxon>
        <taxon>Nitrospiria</taxon>
        <taxon>Nitrospirales</taxon>
        <taxon>Nitrospiraceae</taxon>
        <taxon>Leptospirillum</taxon>
    </lineage>
</organism>
<dbReference type="AlphaFoldDB" id="C6HZN8"/>
<proteinExistence type="predicted"/>
<name>C6HZN8_9BACT</name>